<dbReference type="PROSITE" id="PS50042">
    <property type="entry name" value="CNMP_BINDING_3"/>
    <property type="match status" value="1"/>
</dbReference>
<dbReference type="InterPro" id="IPR014710">
    <property type="entry name" value="RmlC-like_jellyroll"/>
</dbReference>
<dbReference type="EMBL" id="NNSR01000041">
    <property type="protein sequence ID" value="PKD31246.1"/>
    <property type="molecule type" value="Genomic_DNA"/>
</dbReference>
<dbReference type="InterPro" id="IPR018490">
    <property type="entry name" value="cNMP-bd_dom_sf"/>
</dbReference>
<evidence type="ECO:0000313" key="1">
    <source>
        <dbReference type="EMBL" id="PKD31246.1"/>
    </source>
</evidence>
<dbReference type="SUPFAM" id="SSF46785">
    <property type="entry name" value="Winged helix' DNA-binding domain"/>
    <property type="match status" value="1"/>
</dbReference>
<dbReference type="AlphaFoldDB" id="A0A2N0UW94"/>
<accession>A0A2N0UW94</accession>
<reference evidence="1" key="1">
    <citation type="journal article" date="2018" name="Environ. Microbiol.">
        <title>Sporulation capability and amylosome conservation among diverse human colonic and rumen isolates of the keystone starch-degrader Ruminococcus bromii.</title>
        <authorList>
            <person name="Mukhopadhya I."/>
            <person name="Morais S."/>
            <person name="Laverde-Gomez J."/>
            <person name="Sheridan P.O."/>
            <person name="Walker A.W."/>
            <person name="Kelly W."/>
            <person name="Klieve A.V."/>
            <person name="Ouwerkerk D."/>
            <person name="Duncan S.H."/>
            <person name="Louis P."/>
            <person name="Koropatkin N."/>
            <person name="Cockburn D."/>
            <person name="Kibler R."/>
            <person name="Cooper P.J."/>
            <person name="Sandoval C."/>
            <person name="Crost E."/>
            <person name="Juge N."/>
            <person name="Bayer E.A."/>
            <person name="Flint H.J."/>
        </authorList>
    </citation>
    <scope>NUCLEOTIDE SEQUENCE [LARGE SCALE GENOMIC DNA]</scope>
    <source>
        <strain evidence="1">ATCC 27255</strain>
    </source>
</reference>
<name>A0A2N0UW94_9FIRM</name>
<dbReference type="InterPro" id="IPR036390">
    <property type="entry name" value="WH_DNA-bd_sf"/>
</dbReference>
<evidence type="ECO:0000313" key="2">
    <source>
        <dbReference type="Proteomes" id="UP000233425"/>
    </source>
</evidence>
<proteinExistence type="predicted"/>
<dbReference type="Gene3D" id="2.60.120.10">
    <property type="entry name" value="Jelly Rolls"/>
    <property type="match status" value="1"/>
</dbReference>
<keyword evidence="2" id="KW-1185">Reference proteome</keyword>
<dbReference type="GO" id="GO:0003677">
    <property type="term" value="F:DNA binding"/>
    <property type="evidence" value="ECO:0007669"/>
    <property type="project" value="UniProtKB-KW"/>
</dbReference>
<gene>
    <name evidence="1" type="ORF">RBATCC27255_00890</name>
</gene>
<protein>
    <submittedName>
        <fullName evidence="1">DNA-binding transcriptional dual regulator Crp</fullName>
    </submittedName>
</protein>
<sequence>MIEEIGGARLKKSDFIGINECFKPIEREYKRGEIITTYSPENDTICIIKEGTVYLTTDNAENQRRIISFYEKGDIIVTCIVPESDNRIFYLSAKTNCKIDFVKYSKFTACCEKHCSKHQRIISAYIKKSHKKSLAHTDILCQQTLRSKLLTFFEYIKTEKGKNTFYLPLPLSDLADYLSVDRSAMMREIKKMNEENIIISEKRKITVIEDLSE</sequence>
<dbReference type="RefSeq" id="WP_021883526.1">
    <property type="nucleotide sequence ID" value="NZ_CABMMZ010000041.1"/>
</dbReference>
<organism evidence="1 2">
    <name type="scientific">Ruminococcus bromii</name>
    <dbReference type="NCBI Taxonomy" id="40518"/>
    <lineage>
        <taxon>Bacteria</taxon>
        <taxon>Bacillati</taxon>
        <taxon>Bacillota</taxon>
        <taxon>Clostridia</taxon>
        <taxon>Eubacteriales</taxon>
        <taxon>Oscillospiraceae</taxon>
        <taxon>Ruminococcus</taxon>
    </lineage>
</organism>
<dbReference type="SUPFAM" id="SSF51206">
    <property type="entry name" value="cAMP-binding domain-like"/>
    <property type="match status" value="1"/>
</dbReference>
<dbReference type="Pfam" id="PF00027">
    <property type="entry name" value="cNMP_binding"/>
    <property type="match status" value="1"/>
</dbReference>
<dbReference type="GeneID" id="93768338"/>
<dbReference type="Proteomes" id="UP000233425">
    <property type="component" value="Unassembled WGS sequence"/>
</dbReference>
<comment type="caution">
    <text evidence="1">The sequence shown here is derived from an EMBL/GenBank/DDBJ whole genome shotgun (WGS) entry which is preliminary data.</text>
</comment>
<dbReference type="InterPro" id="IPR000595">
    <property type="entry name" value="cNMP-bd_dom"/>
</dbReference>
<keyword evidence="1" id="KW-0238">DNA-binding</keyword>